<sequence length="202" mass="22169">MKTLPWVAIFLVLPLLFFSALSAALLTSVGGMAVASSAEEAIVVNPSGSLFSSLPPDQVVLGESTVAEDARPLILKNFLLSYHSDLAPYTNLILEVSRQYKLDWRLLVAISGAESTFCRTIPPGGYNCWGWGIHSRGTLGFSSYEEGIRTVAKGLRETFLDDGLTTVEEIMSRYAPISLQNGGSWARAVTYFMDQLERAEYY</sequence>
<accession>A0A0G1VHP4</accession>
<dbReference type="AlphaFoldDB" id="A0A0G1VHP4"/>
<evidence type="ECO:0000313" key="1">
    <source>
        <dbReference type="EMBL" id="KKW05976.1"/>
    </source>
</evidence>
<evidence type="ECO:0008006" key="3">
    <source>
        <dbReference type="Google" id="ProtNLM"/>
    </source>
</evidence>
<dbReference type="STRING" id="1618342.UY40_C0005G0034"/>
<name>A0A0G1VHP4_9BACT</name>
<proteinExistence type="predicted"/>
<reference evidence="1 2" key="1">
    <citation type="journal article" date="2015" name="Nature">
        <title>rRNA introns, odd ribosomes, and small enigmatic genomes across a large radiation of phyla.</title>
        <authorList>
            <person name="Brown C.T."/>
            <person name="Hug L.A."/>
            <person name="Thomas B.C."/>
            <person name="Sharon I."/>
            <person name="Castelle C.J."/>
            <person name="Singh A."/>
            <person name="Wilkins M.J."/>
            <person name="Williams K.H."/>
            <person name="Banfield J.F."/>
        </authorList>
    </citation>
    <scope>NUCLEOTIDE SEQUENCE [LARGE SCALE GENOMIC DNA]</scope>
</reference>
<evidence type="ECO:0000313" key="2">
    <source>
        <dbReference type="Proteomes" id="UP000034119"/>
    </source>
</evidence>
<dbReference type="Proteomes" id="UP000034119">
    <property type="component" value="Unassembled WGS sequence"/>
</dbReference>
<comment type="caution">
    <text evidence="1">The sequence shown here is derived from an EMBL/GenBank/DDBJ whole genome shotgun (WGS) entry which is preliminary data.</text>
</comment>
<dbReference type="EMBL" id="LCPW01000005">
    <property type="protein sequence ID" value="KKW05976.1"/>
    <property type="molecule type" value="Genomic_DNA"/>
</dbReference>
<protein>
    <recommendedName>
        <fullName evidence="3">Mannosyl-glycoprotein endo-beta-N-acetylglucosamidase-like domain-containing protein</fullName>
    </recommendedName>
</protein>
<organism evidence="1 2">
    <name type="scientific">candidate division CPR1 bacterium GW2011_GWC1_49_13</name>
    <dbReference type="NCBI Taxonomy" id="1618342"/>
    <lineage>
        <taxon>Bacteria</taxon>
        <taxon>candidate division CPR1</taxon>
    </lineage>
</organism>
<gene>
    <name evidence="1" type="ORF">UY40_C0005G0034</name>
</gene>